<feature type="compositionally biased region" description="Basic and acidic residues" evidence="1">
    <location>
        <begin position="13"/>
        <end position="38"/>
    </location>
</feature>
<organism evidence="2 4">
    <name type="scientific">Medicago truncatula</name>
    <name type="common">Barrel medic</name>
    <name type="synonym">Medicago tribuloides</name>
    <dbReference type="NCBI Taxonomy" id="3880"/>
    <lineage>
        <taxon>Eukaryota</taxon>
        <taxon>Viridiplantae</taxon>
        <taxon>Streptophyta</taxon>
        <taxon>Embryophyta</taxon>
        <taxon>Tracheophyta</taxon>
        <taxon>Spermatophyta</taxon>
        <taxon>Magnoliopsida</taxon>
        <taxon>eudicotyledons</taxon>
        <taxon>Gunneridae</taxon>
        <taxon>Pentapetalae</taxon>
        <taxon>rosids</taxon>
        <taxon>fabids</taxon>
        <taxon>Fabales</taxon>
        <taxon>Fabaceae</taxon>
        <taxon>Papilionoideae</taxon>
        <taxon>50 kb inversion clade</taxon>
        <taxon>NPAAA clade</taxon>
        <taxon>Hologalegina</taxon>
        <taxon>IRL clade</taxon>
        <taxon>Trifolieae</taxon>
        <taxon>Medicago</taxon>
    </lineage>
</organism>
<dbReference type="EnsemblPlants" id="KEH39604">
    <property type="protein sequence ID" value="KEH39604"/>
    <property type="gene ID" value="MTR_2g103777"/>
</dbReference>
<evidence type="ECO:0000313" key="2">
    <source>
        <dbReference type="EMBL" id="KEH39604.1"/>
    </source>
</evidence>
<protein>
    <submittedName>
        <fullName evidence="2 3">Uncharacterized protein</fullName>
    </submittedName>
</protein>
<dbReference type="EMBL" id="CM001218">
    <property type="protein sequence ID" value="KEH39604.1"/>
    <property type="molecule type" value="Genomic_DNA"/>
</dbReference>
<sequence>MNRRNLAFGKSQMRGEQRRDNEKTLVTRNTENSREAGKKLSLGHQVRRVKSEGKSGKTINSKTTPNSLVNLRLELSMNEQEFSSGFKGLHLFLDYKGKNFLSQSVYKFNFRFTITVNQFKGGQTIQALRTEIRKMIQ</sequence>
<keyword evidence="4" id="KW-1185">Reference proteome</keyword>
<reference evidence="2 4" key="2">
    <citation type="journal article" date="2014" name="BMC Genomics">
        <title>An improved genome release (version Mt4.0) for the model legume Medicago truncatula.</title>
        <authorList>
            <person name="Tang H."/>
            <person name="Krishnakumar V."/>
            <person name="Bidwell S."/>
            <person name="Rosen B."/>
            <person name="Chan A."/>
            <person name="Zhou S."/>
            <person name="Gentzbittel L."/>
            <person name="Childs K.L."/>
            <person name="Yandell M."/>
            <person name="Gundlach H."/>
            <person name="Mayer K.F."/>
            <person name="Schwartz D.C."/>
            <person name="Town C.D."/>
        </authorList>
    </citation>
    <scope>GENOME REANNOTATION</scope>
    <source>
        <strain evidence="2">A17</strain>
        <strain evidence="3 4">cv. Jemalong A17</strain>
    </source>
</reference>
<dbReference type="Proteomes" id="UP000002051">
    <property type="component" value="Chromosome 2"/>
</dbReference>
<evidence type="ECO:0000313" key="4">
    <source>
        <dbReference type="Proteomes" id="UP000002051"/>
    </source>
</evidence>
<evidence type="ECO:0000256" key="1">
    <source>
        <dbReference type="SAM" id="MobiDB-lite"/>
    </source>
</evidence>
<accession>A0A072VC44</accession>
<name>A0A072VC44_MEDTR</name>
<gene>
    <name evidence="2" type="ordered locus">MTR_2g103777</name>
</gene>
<reference evidence="2 4" key="1">
    <citation type="journal article" date="2011" name="Nature">
        <title>The Medicago genome provides insight into the evolution of rhizobial symbioses.</title>
        <authorList>
            <person name="Young N.D."/>
            <person name="Debelle F."/>
            <person name="Oldroyd G.E."/>
            <person name="Geurts R."/>
            <person name="Cannon S.B."/>
            <person name="Udvardi M.K."/>
            <person name="Benedito V.A."/>
            <person name="Mayer K.F."/>
            <person name="Gouzy J."/>
            <person name="Schoof H."/>
            <person name="Van de Peer Y."/>
            <person name="Proost S."/>
            <person name="Cook D.R."/>
            <person name="Meyers B.C."/>
            <person name="Spannagl M."/>
            <person name="Cheung F."/>
            <person name="De Mita S."/>
            <person name="Krishnakumar V."/>
            <person name="Gundlach H."/>
            <person name="Zhou S."/>
            <person name="Mudge J."/>
            <person name="Bharti A.K."/>
            <person name="Murray J.D."/>
            <person name="Naoumkina M.A."/>
            <person name="Rosen B."/>
            <person name="Silverstein K.A."/>
            <person name="Tang H."/>
            <person name="Rombauts S."/>
            <person name="Zhao P.X."/>
            <person name="Zhou P."/>
            <person name="Barbe V."/>
            <person name="Bardou P."/>
            <person name="Bechner M."/>
            <person name="Bellec A."/>
            <person name="Berger A."/>
            <person name="Berges H."/>
            <person name="Bidwell S."/>
            <person name="Bisseling T."/>
            <person name="Choisne N."/>
            <person name="Couloux A."/>
            <person name="Denny R."/>
            <person name="Deshpande S."/>
            <person name="Dai X."/>
            <person name="Doyle J.J."/>
            <person name="Dudez A.M."/>
            <person name="Farmer A.D."/>
            <person name="Fouteau S."/>
            <person name="Franken C."/>
            <person name="Gibelin C."/>
            <person name="Gish J."/>
            <person name="Goldstein S."/>
            <person name="Gonzalez A.J."/>
            <person name="Green P.J."/>
            <person name="Hallab A."/>
            <person name="Hartog M."/>
            <person name="Hua A."/>
            <person name="Humphray S.J."/>
            <person name="Jeong D.H."/>
            <person name="Jing Y."/>
            <person name="Jocker A."/>
            <person name="Kenton S.M."/>
            <person name="Kim D.J."/>
            <person name="Klee K."/>
            <person name="Lai H."/>
            <person name="Lang C."/>
            <person name="Lin S."/>
            <person name="Macmil S.L."/>
            <person name="Magdelenat G."/>
            <person name="Matthews L."/>
            <person name="McCorrison J."/>
            <person name="Monaghan E.L."/>
            <person name="Mun J.H."/>
            <person name="Najar F.Z."/>
            <person name="Nicholson C."/>
            <person name="Noirot C."/>
            <person name="O'Bleness M."/>
            <person name="Paule C.R."/>
            <person name="Poulain J."/>
            <person name="Prion F."/>
            <person name="Qin B."/>
            <person name="Qu C."/>
            <person name="Retzel E.F."/>
            <person name="Riddle C."/>
            <person name="Sallet E."/>
            <person name="Samain S."/>
            <person name="Samson N."/>
            <person name="Sanders I."/>
            <person name="Saurat O."/>
            <person name="Scarpelli C."/>
            <person name="Schiex T."/>
            <person name="Segurens B."/>
            <person name="Severin A.J."/>
            <person name="Sherrier D.J."/>
            <person name="Shi R."/>
            <person name="Sims S."/>
            <person name="Singer S.R."/>
            <person name="Sinharoy S."/>
            <person name="Sterck L."/>
            <person name="Viollet A."/>
            <person name="Wang B.B."/>
            <person name="Wang K."/>
            <person name="Wang M."/>
            <person name="Wang X."/>
            <person name="Warfsmann J."/>
            <person name="Weissenbach J."/>
            <person name="White D.D."/>
            <person name="White J.D."/>
            <person name="Wiley G.B."/>
            <person name="Wincker P."/>
            <person name="Xing Y."/>
            <person name="Yang L."/>
            <person name="Yao Z."/>
            <person name="Ying F."/>
            <person name="Zhai J."/>
            <person name="Zhou L."/>
            <person name="Zuber A."/>
            <person name="Denarie J."/>
            <person name="Dixon R.A."/>
            <person name="May G.D."/>
            <person name="Schwartz D.C."/>
            <person name="Rogers J."/>
            <person name="Quetier F."/>
            <person name="Town C.D."/>
            <person name="Roe B.A."/>
        </authorList>
    </citation>
    <scope>NUCLEOTIDE SEQUENCE [LARGE SCALE GENOMIC DNA]</scope>
    <source>
        <strain evidence="2">A17</strain>
        <strain evidence="3 4">cv. Jemalong A17</strain>
    </source>
</reference>
<evidence type="ECO:0000313" key="3">
    <source>
        <dbReference type="EnsemblPlants" id="KEH39604"/>
    </source>
</evidence>
<proteinExistence type="predicted"/>
<dbReference type="AlphaFoldDB" id="A0A072VC44"/>
<feature type="region of interest" description="Disordered" evidence="1">
    <location>
        <begin position="1"/>
        <end position="63"/>
    </location>
</feature>
<dbReference type="HOGENOM" id="CLU_1868151_0_0_1"/>
<reference evidence="3" key="3">
    <citation type="submission" date="2015-04" db="UniProtKB">
        <authorList>
            <consortium name="EnsemblPlants"/>
        </authorList>
    </citation>
    <scope>IDENTIFICATION</scope>
    <source>
        <strain evidence="3">cv. Jemalong A17</strain>
    </source>
</reference>